<organism evidence="2">
    <name type="scientific">Tunturiibacter psychrotolerans</name>
    <dbReference type="NCBI Taxonomy" id="3069686"/>
    <lineage>
        <taxon>Bacteria</taxon>
        <taxon>Pseudomonadati</taxon>
        <taxon>Acidobacteriota</taxon>
        <taxon>Terriglobia</taxon>
        <taxon>Terriglobales</taxon>
        <taxon>Acidobacteriaceae</taxon>
        <taxon>Tunturiibacter</taxon>
    </lineage>
</organism>
<protein>
    <submittedName>
        <fullName evidence="2">Ferrochelatase</fullName>
    </submittedName>
</protein>
<proteinExistence type="predicted"/>
<dbReference type="KEGG" id="tpsc:RBB77_17740"/>
<accession>A0AAU7ZMS9</accession>
<dbReference type="AlphaFoldDB" id="A0AAU7ZMS9"/>
<dbReference type="InterPro" id="IPR001015">
    <property type="entry name" value="Ferrochelatase"/>
</dbReference>
<sequence length="112" mass="12312">MKKENEANAKEAVLLLAHGTPDVLGEMEEYLRLVIGGRGVPPQVVHELQERYAAIGLRNTPSIAGPHLTRWPMRQAGRLRERMDCPVYVGMRNGSRSSATSSMTLGRSGSKI</sequence>
<feature type="compositionally biased region" description="Polar residues" evidence="1">
    <location>
        <begin position="94"/>
        <end position="112"/>
    </location>
</feature>
<gene>
    <name evidence="2" type="ORF">RBB77_17740</name>
</gene>
<feature type="region of interest" description="Disordered" evidence="1">
    <location>
        <begin position="90"/>
        <end position="112"/>
    </location>
</feature>
<evidence type="ECO:0000313" key="2">
    <source>
        <dbReference type="EMBL" id="XCB32268.1"/>
    </source>
</evidence>
<dbReference type="Gene3D" id="3.40.50.1400">
    <property type="match status" value="1"/>
</dbReference>
<dbReference type="GO" id="GO:0004325">
    <property type="term" value="F:ferrochelatase activity"/>
    <property type="evidence" value="ECO:0007669"/>
    <property type="project" value="InterPro"/>
</dbReference>
<dbReference type="EMBL" id="CP132942">
    <property type="protein sequence ID" value="XCB32268.1"/>
    <property type="molecule type" value="Genomic_DNA"/>
</dbReference>
<dbReference type="GO" id="GO:0006783">
    <property type="term" value="P:heme biosynthetic process"/>
    <property type="evidence" value="ECO:0007669"/>
    <property type="project" value="InterPro"/>
</dbReference>
<evidence type="ECO:0000256" key="1">
    <source>
        <dbReference type="SAM" id="MobiDB-lite"/>
    </source>
</evidence>
<reference evidence="2" key="2">
    <citation type="journal article" date="2024" name="Environ. Microbiol.">
        <title>Genome analysis and description of Tunturibacter gen. nov. expands the diversity of Terriglobia in tundra soils.</title>
        <authorList>
            <person name="Messyasz A."/>
            <person name="Mannisto M.K."/>
            <person name="Kerkhof L.J."/>
            <person name="Haggblom M.M."/>
        </authorList>
    </citation>
    <scope>NUCLEOTIDE SEQUENCE</scope>
    <source>
        <strain evidence="2">X5P6</strain>
    </source>
</reference>
<dbReference type="Pfam" id="PF00762">
    <property type="entry name" value="Ferrochelatase"/>
    <property type="match status" value="1"/>
</dbReference>
<dbReference type="SUPFAM" id="SSF53800">
    <property type="entry name" value="Chelatase"/>
    <property type="match status" value="1"/>
</dbReference>
<name>A0AAU7ZMS9_9BACT</name>
<reference evidence="2" key="1">
    <citation type="submission" date="2023-08" db="EMBL/GenBank/DDBJ databases">
        <authorList>
            <person name="Messyasz A."/>
            <person name="Mannisto M.K."/>
            <person name="Kerkhof L.J."/>
            <person name="Haggblom M."/>
        </authorList>
    </citation>
    <scope>NUCLEOTIDE SEQUENCE</scope>
    <source>
        <strain evidence="2">X5P6</strain>
    </source>
</reference>
<dbReference type="RefSeq" id="WP_434557072.1">
    <property type="nucleotide sequence ID" value="NZ_CP132942.1"/>
</dbReference>